<name>A0ABQ7GTQ7_DUNSA</name>
<accession>A0ABQ7GTQ7</accession>
<dbReference type="Gene3D" id="2.40.100.10">
    <property type="entry name" value="Cyclophilin-like"/>
    <property type="match status" value="1"/>
</dbReference>
<evidence type="ECO:0000256" key="1">
    <source>
        <dbReference type="SAM" id="MobiDB-lite"/>
    </source>
</evidence>
<dbReference type="Pfam" id="PF00160">
    <property type="entry name" value="Pro_isomerase"/>
    <property type="match status" value="1"/>
</dbReference>
<dbReference type="EMBL" id="MU069595">
    <property type="protein sequence ID" value="KAF5837989.1"/>
    <property type="molecule type" value="Genomic_DNA"/>
</dbReference>
<keyword evidence="4" id="KW-1185">Reference proteome</keyword>
<feature type="domain" description="PPIase cyclophilin-type" evidence="2">
    <location>
        <begin position="151"/>
        <end position="202"/>
    </location>
</feature>
<dbReference type="InterPro" id="IPR044178">
    <property type="entry name" value="CYP28-like"/>
</dbReference>
<evidence type="ECO:0000259" key="2">
    <source>
        <dbReference type="Pfam" id="PF00160"/>
    </source>
</evidence>
<evidence type="ECO:0000313" key="4">
    <source>
        <dbReference type="Proteomes" id="UP000815325"/>
    </source>
</evidence>
<feature type="region of interest" description="Disordered" evidence="1">
    <location>
        <begin position="1"/>
        <end position="30"/>
    </location>
</feature>
<dbReference type="PANTHER" id="PTHR47875:SF1">
    <property type="entry name" value="PEPTIDYL-PROLYL CIS-TRANS ISOMERASE CYP28, CHLOROPLASTIC"/>
    <property type="match status" value="1"/>
</dbReference>
<evidence type="ECO:0000313" key="3">
    <source>
        <dbReference type="EMBL" id="KAF5837989.1"/>
    </source>
</evidence>
<dbReference type="Proteomes" id="UP000815325">
    <property type="component" value="Unassembled WGS sequence"/>
</dbReference>
<feature type="region of interest" description="Disordered" evidence="1">
    <location>
        <begin position="44"/>
        <end position="64"/>
    </location>
</feature>
<reference evidence="3" key="1">
    <citation type="submission" date="2017-08" db="EMBL/GenBank/DDBJ databases">
        <authorList>
            <person name="Polle J.E."/>
            <person name="Barry K."/>
            <person name="Cushman J."/>
            <person name="Schmutz J."/>
            <person name="Tran D."/>
            <person name="Hathwaick L.T."/>
            <person name="Yim W.C."/>
            <person name="Jenkins J."/>
            <person name="Mckie-Krisberg Z.M."/>
            <person name="Prochnik S."/>
            <person name="Lindquist E."/>
            <person name="Dockter R.B."/>
            <person name="Adam C."/>
            <person name="Molina H."/>
            <person name="Bunkerborg J."/>
            <person name="Jin E."/>
            <person name="Buchheim M."/>
            <person name="Magnuson J."/>
        </authorList>
    </citation>
    <scope>NUCLEOTIDE SEQUENCE</scope>
    <source>
        <strain evidence="3">CCAP 19/18</strain>
    </source>
</reference>
<proteinExistence type="predicted"/>
<dbReference type="InterPro" id="IPR029000">
    <property type="entry name" value="Cyclophilin-like_dom_sf"/>
</dbReference>
<protein>
    <recommendedName>
        <fullName evidence="2">PPIase cyclophilin-type domain-containing protein</fullName>
    </recommendedName>
</protein>
<dbReference type="InterPro" id="IPR002130">
    <property type="entry name" value="Cyclophilin-type_PPIase_dom"/>
</dbReference>
<dbReference type="SUPFAM" id="SSF50891">
    <property type="entry name" value="Cyclophilin-like"/>
    <property type="match status" value="1"/>
</dbReference>
<comment type="caution">
    <text evidence="3">The sequence shown here is derived from an EMBL/GenBank/DDBJ whole genome shotgun (WGS) entry which is preliminary data.</text>
</comment>
<sequence length="257" mass="27843">MHTLHSASDVQAGGFCSREPAVSNHLPKTTPPLWRASAHCQRLQSRSGIRRGGHAQEVIENESSTDERYKRRSLLFFPLASLPLFLPSPQPAAAEVAAVEGPTSMSLQPDTTITNKVALDISIAPRSFKTPNERTLGDKTVLPIDDAAPVGRLVLGLYGNTAPGTVGNFMRLIRSGALQQTTFSKVLPGEYIQAGQQASFRLGGVDADSSDLQECAIPHHHRARSSATIGWPKHSFRKGLGRARRCEHHFQGADIQA</sequence>
<organism evidence="3 4">
    <name type="scientific">Dunaliella salina</name>
    <name type="common">Green alga</name>
    <name type="synonym">Protococcus salinus</name>
    <dbReference type="NCBI Taxonomy" id="3046"/>
    <lineage>
        <taxon>Eukaryota</taxon>
        <taxon>Viridiplantae</taxon>
        <taxon>Chlorophyta</taxon>
        <taxon>core chlorophytes</taxon>
        <taxon>Chlorophyceae</taxon>
        <taxon>CS clade</taxon>
        <taxon>Chlamydomonadales</taxon>
        <taxon>Dunaliellaceae</taxon>
        <taxon>Dunaliella</taxon>
    </lineage>
</organism>
<dbReference type="PANTHER" id="PTHR47875">
    <property type="entry name" value="PEPTIDYL-PROLYL CIS-TRANS ISOMERASE CYP28, CHLOROPLASTIC"/>
    <property type="match status" value="1"/>
</dbReference>
<gene>
    <name evidence="3" type="ORF">DUNSADRAFT_3582</name>
</gene>